<evidence type="ECO:0000256" key="1">
    <source>
        <dbReference type="ARBA" id="ARBA00007637"/>
    </source>
</evidence>
<dbReference type="Pfam" id="PF01370">
    <property type="entry name" value="Epimerase"/>
    <property type="match status" value="1"/>
</dbReference>
<dbReference type="PANTHER" id="PTHR43000">
    <property type="entry name" value="DTDP-D-GLUCOSE 4,6-DEHYDRATASE-RELATED"/>
    <property type="match status" value="1"/>
</dbReference>
<dbReference type="SUPFAM" id="SSF51735">
    <property type="entry name" value="NAD(P)-binding Rossmann-fold domains"/>
    <property type="match status" value="1"/>
</dbReference>
<dbReference type="AlphaFoldDB" id="A0A4R1HP62"/>
<name>A0A4R1HP62_PSEEN</name>
<feature type="domain" description="NAD-dependent epimerase/dehydratase" evidence="2">
    <location>
        <begin position="3"/>
        <end position="247"/>
    </location>
</feature>
<dbReference type="Proteomes" id="UP000295560">
    <property type="component" value="Unassembled WGS sequence"/>
</dbReference>
<evidence type="ECO:0000313" key="4">
    <source>
        <dbReference type="Proteomes" id="UP000295560"/>
    </source>
</evidence>
<evidence type="ECO:0000313" key="3">
    <source>
        <dbReference type="EMBL" id="TCK22180.1"/>
    </source>
</evidence>
<dbReference type="InterPro" id="IPR036291">
    <property type="entry name" value="NAD(P)-bd_dom_sf"/>
</dbReference>
<comment type="caution">
    <text evidence="3">The sequence shown here is derived from an EMBL/GenBank/DDBJ whole genome shotgun (WGS) entry which is preliminary data.</text>
</comment>
<evidence type="ECO:0000259" key="2">
    <source>
        <dbReference type="Pfam" id="PF01370"/>
    </source>
</evidence>
<accession>A0A4R1HP62</accession>
<dbReference type="EMBL" id="SMFZ01000002">
    <property type="protein sequence ID" value="TCK22180.1"/>
    <property type="molecule type" value="Genomic_DNA"/>
</dbReference>
<organism evidence="3 4">
    <name type="scientific">Pseudonocardia endophytica</name>
    <dbReference type="NCBI Taxonomy" id="401976"/>
    <lineage>
        <taxon>Bacteria</taxon>
        <taxon>Bacillati</taxon>
        <taxon>Actinomycetota</taxon>
        <taxon>Actinomycetes</taxon>
        <taxon>Pseudonocardiales</taxon>
        <taxon>Pseudonocardiaceae</taxon>
        <taxon>Pseudonocardia</taxon>
    </lineage>
</organism>
<keyword evidence="4" id="KW-1185">Reference proteome</keyword>
<dbReference type="Gene3D" id="3.40.50.720">
    <property type="entry name" value="NAD(P)-binding Rossmann-like Domain"/>
    <property type="match status" value="1"/>
</dbReference>
<sequence>MRVTVTGGLGVNGAWVVRALLARGHEVVVFENREDLTLVRDVADRIELVVGDVRDPGQLGAALDRADVVVHLAAFVAAEQDPHTAIAVNVGGTAQVCAAAAAAGVRRLVHTSSKAVYGPTTGTRGFPAYDPITEDGERRPRGMYDITKTAAEDVVGWYGRTTDLECVSLRFSTIYGPGKLHRHGGHVGIGLVSVYSSMVELPAAGEPFALEHGGEERDDLVYVVDAAEAIATVVEAPESLPHNVYNVSSGRALPVAGFADVIRTVLPDAVLDIGGGLNPMDAKESAYMVLDNTRIRRDLGWSPRFDPERAVRHHVDHVRASR</sequence>
<reference evidence="3 4" key="1">
    <citation type="submission" date="2019-03" db="EMBL/GenBank/DDBJ databases">
        <title>Sequencing the genomes of 1000 actinobacteria strains.</title>
        <authorList>
            <person name="Klenk H.-P."/>
        </authorList>
    </citation>
    <scope>NUCLEOTIDE SEQUENCE [LARGE SCALE GENOMIC DNA]</scope>
    <source>
        <strain evidence="3 4">DSM 44969</strain>
    </source>
</reference>
<protein>
    <submittedName>
        <fullName evidence="3">UDP-glucose 4-epimerase</fullName>
    </submittedName>
</protein>
<dbReference type="RefSeq" id="WP_132430845.1">
    <property type="nucleotide sequence ID" value="NZ_SMFZ01000002.1"/>
</dbReference>
<comment type="similarity">
    <text evidence="1">Belongs to the NAD(P)-dependent epimerase/dehydratase family.</text>
</comment>
<dbReference type="OrthoDB" id="9801785at2"/>
<gene>
    <name evidence="3" type="ORF">EV378_6180</name>
</gene>
<dbReference type="InterPro" id="IPR001509">
    <property type="entry name" value="Epimerase_deHydtase"/>
</dbReference>
<proteinExistence type="inferred from homology"/>